<dbReference type="Proteomes" id="UP001432027">
    <property type="component" value="Unassembled WGS sequence"/>
</dbReference>
<feature type="coiled-coil region" evidence="1">
    <location>
        <begin position="6"/>
        <end position="83"/>
    </location>
</feature>
<dbReference type="EMBL" id="BTSX01000004">
    <property type="protein sequence ID" value="GMS97598.1"/>
    <property type="molecule type" value="Genomic_DNA"/>
</dbReference>
<comment type="caution">
    <text evidence="2">The sequence shown here is derived from an EMBL/GenBank/DDBJ whole genome shotgun (WGS) entry which is preliminary data.</text>
</comment>
<proteinExistence type="predicted"/>
<name>A0AAV5TTP5_9BILA</name>
<accession>A0AAV5TTP5</accession>
<reference evidence="2" key="1">
    <citation type="submission" date="2023-10" db="EMBL/GenBank/DDBJ databases">
        <title>Genome assembly of Pristionchus species.</title>
        <authorList>
            <person name="Yoshida K."/>
            <person name="Sommer R.J."/>
        </authorList>
    </citation>
    <scope>NUCLEOTIDE SEQUENCE</scope>
    <source>
        <strain evidence="2">RS0144</strain>
    </source>
</reference>
<sequence length="149" mass="17958">AIEHSLREAKKEVDTLRDTVLEYTNIIDEGVLKKKEADDRFRLLQQDNDRLIREHQLQLDETRNKAEERTRKLKEELAESHARFHKMHEEAWREAIASEKRLNLLWAENDEFRRANTFLTSLSIWPFLLLYSPQCSTEVSPRMERKRLR</sequence>
<evidence type="ECO:0000313" key="2">
    <source>
        <dbReference type="EMBL" id="GMS97598.1"/>
    </source>
</evidence>
<organism evidence="2 3">
    <name type="scientific">Pristionchus entomophagus</name>
    <dbReference type="NCBI Taxonomy" id="358040"/>
    <lineage>
        <taxon>Eukaryota</taxon>
        <taxon>Metazoa</taxon>
        <taxon>Ecdysozoa</taxon>
        <taxon>Nematoda</taxon>
        <taxon>Chromadorea</taxon>
        <taxon>Rhabditida</taxon>
        <taxon>Rhabditina</taxon>
        <taxon>Diplogasteromorpha</taxon>
        <taxon>Diplogasteroidea</taxon>
        <taxon>Neodiplogasteridae</taxon>
        <taxon>Pristionchus</taxon>
    </lineage>
</organism>
<protein>
    <submittedName>
        <fullName evidence="2">Uncharacterized protein</fullName>
    </submittedName>
</protein>
<keyword evidence="3" id="KW-1185">Reference proteome</keyword>
<evidence type="ECO:0000313" key="3">
    <source>
        <dbReference type="Proteomes" id="UP001432027"/>
    </source>
</evidence>
<feature type="non-terminal residue" evidence="2">
    <location>
        <position position="1"/>
    </location>
</feature>
<evidence type="ECO:0000256" key="1">
    <source>
        <dbReference type="SAM" id="Coils"/>
    </source>
</evidence>
<gene>
    <name evidence="2" type="ORF">PENTCL1PPCAC_19773</name>
</gene>
<dbReference type="AlphaFoldDB" id="A0AAV5TTP5"/>
<keyword evidence="1" id="KW-0175">Coiled coil</keyword>